<feature type="compositionally biased region" description="Polar residues" evidence="2">
    <location>
        <begin position="1163"/>
        <end position="1173"/>
    </location>
</feature>
<reference evidence="4 5" key="1">
    <citation type="submission" date="2021-05" db="EMBL/GenBank/DDBJ databases">
        <title>Genome Assembly of Synthetic Allotetraploid Brassica napus Reveals Homoeologous Exchanges between Subgenomes.</title>
        <authorList>
            <person name="Davis J.T."/>
        </authorList>
    </citation>
    <scope>NUCLEOTIDE SEQUENCE [LARGE SCALE GENOMIC DNA]</scope>
    <source>
        <strain evidence="5">cv. Da-Ae</strain>
        <tissue evidence="4">Seedling</tissue>
    </source>
</reference>
<dbReference type="Pfam" id="PF25370">
    <property type="entry name" value="HTH_74"/>
    <property type="match status" value="1"/>
</dbReference>
<evidence type="ECO:0000313" key="5">
    <source>
        <dbReference type="Proteomes" id="UP000824890"/>
    </source>
</evidence>
<feature type="region of interest" description="Disordered" evidence="2">
    <location>
        <begin position="471"/>
        <end position="614"/>
    </location>
</feature>
<feature type="region of interest" description="Disordered" evidence="2">
    <location>
        <begin position="885"/>
        <end position="948"/>
    </location>
</feature>
<feature type="compositionally biased region" description="Basic and acidic residues" evidence="2">
    <location>
        <begin position="1426"/>
        <end position="1437"/>
    </location>
</feature>
<accession>A0ABQ7YBZ5</accession>
<evidence type="ECO:0000256" key="1">
    <source>
        <dbReference type="SAM" id="Coils"/>
    </source>
</evidence>
<feature type="region of interest" description="Disordered" evidence="2">
    <location>
        <begin position="627"/>
        <end position="720"/>
    </location>
</feature>
<dbReference type="InterPro" id="IPR015362">
    <property type="entry name" value="WIBG_mago-bd"/>
</dbReference>
<feature type="compositionally biased region" description="Polar residues" evidence="2">
    <location>
        <begin position="1549"/>
        <end position="1559"/>
    </location>
</feature>
<dbReference type="Proteomes" id="UP000824890">
    <property type="component" value="Unassembled WGS sequence"/>
</dbReference>
<dbReference type="PANTHER" id="PTHR34799:SF2">
    <property type="entry name" value="OS07G0656300 PROTEIN"/>
    <property type="match status" value="1"/>
</dbReference>
<evidence type="ECO:0000256" key="2">
    <source>
        <dbReference type="SAM" id="MobiDB-lite"/>
    </source>
</evidence>
<sequence>MEAILARLEKLESLRRKDQRAVANLLEKLQDEEEEVEMAENQSSKDALVLFEAEKETPGDTAAEDDEDDVVTPLVRRQIKRPLLNVVTDTADKDALVLFESEKETPGDTAAAVVRPRRIKRPVWNVVTGTADKVISTAAASILKPTQRPDGTLRKAVKIRDGWVSEDEVEIYRHPHFEVKSPESRKRTCGEDLEKPQQQVGETHTHGFTPPAPLSKIIPTSPAPALTDAVRRTNRLAFWGELEEKEEKILEEEERMKMKKYKVGETRRKDQHDVAILLEKLANDEKKEVDPSVKNAAANQSQEGDTAAGNDVKDAVVSPISGDCTGAENQSKEGDQNVVVILLEKMANDEEEEVDPSVKNAAANQPKEGDMARGNDIKDAVVSPISGDSMAAENQSKVTPPLLHRIWSQNAVAILLEKLANDEEEEVDPSVKNPAANQSKEGDTAAGNDVKDAVEGDHNAVAILLEKLANDEEEEVDPSVKNAAANQRETRAGNDVKDVVVSPISGDGTAEENKSKEGDQNAVAIFLEKLANDEEEEVDPSVKNEAANQSKEEDTVAGNDVKDDVVSLIFEDGTAAENQSKEGDTAAGNDVKDVVVSPISGDGTAAESKSKEGDQNVVAILLEKLANDEEEEVDPSVKNAAANQPKEGDTAAGNDVKDALVSPISGDGTAAENQSKEGDQNDVAILLEKLANDEEEEVDPSVKNAAANQSKEGDTVAGNDVKDDVVSLISEDGTAAENQSKEGYQNDMAILLEKLANDEEEEVDPSVKNVVANQSKAILLFEAEKETPRDTAAANDGDIKDAAVSPVEGDTAAGNDIKDVVVSPISGDCTTAENQSKEGDQNAVAILLEKLANDEEEEVYPSVKNQSKEGDQNAVAILLEKLANDEEEEVDPSVKNAAANQSKEGNQNEVAILLEKLANDEEEEVDPSVKNAGENQSKGDTTAGNDVKDAVVSPISGDGTAAENQSKEGDQNAVAILLEKMANDEEEEVDPSVKNAAANQSMEGDTAAGNDVKDAVVSPLSGDGTAAENQSKVTPQLLRRICLTLQSRNCFVQTDDIGGRHGGGDDVKDAMAIVLFEAEKETLGDTAAANDGDVKDAVVSQVVRPRIRQIKRPWNVVTDTTDKVISTASLPNLLEKETPGDTAAARILKPTQRLDGEIPFESKANTWRGSGETSAAGGDGSTAENQSKEGDQNAVAILLEKLAKDEEEEVDPSVKNAAANQSKGDTAAGNDVKDDVVSLISGDGTAAENQSKEGDQNDVAILLEKLANDEEVEVYPSVKNAAANQSKEGDTVAGNDVKDAVVSPLSGDGTAAENQSKEGYTAAGNDVKDAVVSPLSGDGTAVENQAIVLFEAEKETHGDTAAANDGDVKDAVVSPVVRPRIRRIKQPWNVVTDTADKVISTASSPNLLEKETPGDTTPARILKPTQRPDGEIPRESKAYTWRGSGETSAAGGGDSYSWIYTTGSTVKDNPDLSLSRVDRYGTAAKNQLKEGDQNAVAILLKKLANDEEEEVDPSVKNAAANQSKEGDTAVGNDGKDAVVSPISGDGTAAETQSKGNQNDVVILLEKLANDEEEEVDPSVKNAGENQSKEGDTAAGNDVKDAVVSPISGDDMAAENQSKEGDQNAVAILLEKMANNEEEEVDPSVKNAAANQPKEGDTAAGNDVKDSVVSPISGDGTAAENQSKEGDQNAVAILIEKMANDEEEEVDPSVKNAAANQSKGGDTAAGNYVKDAVVSPLSGDDTAAENQSKEGDTAAGNDVKDAMVSPLSGDGTAAENQVEAEKETPGDTAAANDGDVKDAVVSLVVRPRIKRPWNVVTDTADKVISTASSPNLLEKETPGDTAAARIIKPTQRPDGTLRKAMKIRDGWVPEDEVVIYRHPHSEVKSPANRKRTRGEDLEKLQQQVGETHTHGFTPPAPLSKIIPTSPSPELTDDIILITNVVDSSQPSNGFLFRHHVTCICANRSMLHDYEGSTAIFVTVTVYMYVPLMGGESKIQKDHIIPPLTETQRNLSSEANLEDDVVSFYDGDNSCFFSPLPFLWTGVLLTYKVASHNRFVLIPELIYKHRDSDLLRSVEKSSYVSKWCEEGSSNLSLILKSTGSGSFGSVLSSDGNDRGFEIKYAGDRFSLMNLKIARKRCSQATCESFNFVYFVCDLSTCSVDSKEESSYLSTGSSEVSTTASISKLRNQKSYKRVKVEVKKKESSRSSSIRRRAKDILEFLSSASASEVQIRQILGNTPDTSKALRMLLKMEEVQRFGTGGRLDPYIYKV</sequence>
<comment type="caution">
    <text evidence="4">The sequence shown here is derived from an EMBL/GenBank/DDBJ whole genome shotgun (WGS) entry which is preliminary data.</text>
</comment>
<evidence type="ECO:0000259" key="3">
    <source>
        <dbReference type="SMART" id="SM01273"/>
    </source>
</evidence>
<feature type="region of interest" description="Disordered" evidence="2">
    <location>
        <begin position="425"/>
        <end position="451"/>
    </location>
</feature>
<proteinExistence type="predicted"/>
<dbReference type="SMART" id="SM01273">
    <property type="entry name" value="Mago-bind"/>
    <property type="match status" value="2"/>
</dbReference>
<organism evidence="4 5">
    <name type="scientific">Brassica napus</name>
    <name type="common">Rape</name>
    <dbReference type="NCBI Taxonomy" id="3708"/>
    <lineage>
        <taxon>Eukaryota</taxon>
        <taxon>Viridiplantae</taxon>
        <taxon>Streptophyta</taxon>
        <taxon>Embryophyta</taxon>
        <taxon>Tracheophyta</taxon>
        <taxon>Spermatophyta</taxon>
        <taxon>Magnoliopsida</taxon>
        <taxon>eudicotyledons</taxon>
        <taxon>Gunneridae</taxon>
        <taxon>Pentapetalae</taxon>
        <taxon>rosids</taxon>
        <taxon>malvids</taxon>
        <taxon>Brassicales</taxon>
        <taxon>Brassicaceae</taxon>
        <taxon>Brassiceae</taxon>
        <taxon>Brassica</taxon>
    </lineage>
</organism>
<feature type="region of interest" description="Disordered" evidence="2">
    <location>
        <begin position="1403"/>
        <end position="1455"/>
    </location>
</feature>
<dbReference type="Pfam" id="PF09282">
    <property type="entry name" value="Mago-bind"/>
    <property type="match status" value="2"/>
</dbReference>
<feature type="region of interest" description="Disordered" evidence="2">
    <location>
        <begin position="1002"/>
        <end position="1028"/>
    </location>
</feature>
<feature type="compositionally biased region" description="Basic and acidic residues" evidence="2">
    <location>
        <begin position="550"/>
        <end position="565"/>
    </location>
</feature>
<evidence type="ECO:0000313" key="4">
    <source>
        <dbReference type="EMBL" id="KAH0865244.1"/>
    </source>
</evidence>
<feature type="compositionally biased region" description="Basic and acidic residues" evidence="2">
    <location>
        <begin position="488"/>
        <end position="498"/>
    </location>
</feature>
<feature type="compositionally biased region" description="Polar residues" evidence="2">
    <location>
        <begin position="933"/>
        <end position="944"/>
    </location>
</feature>
<feature type="domain" description="WIBG Mago-binding" evidence="3">
    <location>
        <begin position="139"/>
        <end position="165"/>
    </location>
</feature>
<feature type="region of interest" description="Disordered" evidence="2">
    <location>
        <begin position="1506"/>
        <end position="1793"/>
    </location>
</feature>
<feature type="domain" description="WIBG Mago-binding" evidence="3">
    <location>
        <begin position="1842"/>
        <end position="1868"/>
    </location>
</feature>
<name>A0ABQ7YBZ5_BRANA</name>
<feature type="region of interest" description="Disordered" evidence="2">
    <location>
        <begin position="1205"/>
        <end position="1231"/>
    </location>
</feature>
<dbReference type="SUPFAM" id="SSF101931">
    <property type="entry name" value="Pym (Within the bgcn gene intron protein, WIBG), N-terminal domain"/>
    <property type="match status" value="2"/>
</dbReference>
<feature type="region of interest" description="Disordered" evidence="2">
    <location>
        <begin position="197"/>
        <end position="216"/>
    </location>
</feature>
<feature type="compositionally biased region" description="Polar residues" evidence="2">
    <location>
        <begin position="898"/>
        <end position="909"/>
    </location>
</feature>
<dbReference type="InterPro" id="IPR036348">
    <property type="entry name" value="WIBG_N_sf"/>
</dbReference>
<keyword evidence="1" id="KW-0175">Coiled coil</keyword>
<feature type="region of interest" description="Disordered" evidence="2">
    <location>
        <begin position="285"/>
        <end position="310"/>
    </location>
</feature>
<keyword evidence="5" id="KW-1185">Reference proteome</keyword>
<feature type="coiled-coil region" evidence="1">
    <location>
        <begin position="1"/>
        <end position="46"/>
    </location>
</feature>
<dbReference type="PANTHER" id="PTHR34799">
    <property type="entry name" value="OS07G0656300 PROTEIN"/>
    <property type="match status" value="1"/>
</dbReference>
<dbReference type="EMBL" id="JAGKQM010000018">
    <property type="protein sequence ID" value="KAH0865244.1"/>
    <property type="molecule type" value="Genomic_DNA"/>
</dbReference>
<gene>
    <name evidence="4" type="ORF">HID58_082455</name>
</gene>
<protein>
    <recommendedName>
        <fullName evidence="3">WIBG Mago-binding domain-containing protein</fullName>
    </recommendedName>
</protein>
<dbReference type="InterPro" id="IPR057523">
    <property type="entry name" value="HTH_74"/>
</dbReference>
<feature type="region of interest" description="Disordered" evidence="2">
    <location>
        <begin position="1149"/>
        <end position="1192"/>
    </location>
</feature>